<feature type="transmembrane region" description="Helical" evidence="6">
    <location>
        <begin position="72"/>
        <end position="92"/>
    </location>
</feature>
<dbReference type="GO" id="GO:0005886">
    <property type="term" value="C:plasma membrane"/>
    <property type="evidence" value="ECO:0007669"/>
    <property type="project" value="UniProtKB-SubCell"/>
</dbReference>
<name>A0A1Y5F691_9BACT</name>
<feature type="transmembrane region" description="Helical" evidence="6">
    <location>
        <begin position="127"/>
        <end position="145"/>
    </location>
</feature>
<keyword evidence="4 6" id="KW-1133">Transmembrane helix</keyword>
<evidence type="ECO:0000256" key="5">
    <source>
        <dbReference type="ARBA" id="ARBA00023136"/>
    </source>
</evidence>
<evidence type="ECO:0000256" key="6">
    <source>
        <dbReference type="SAM" id="Phobius"/>
    </source>
</evidence>
<dbReference type="PANTHER" id="PTHR36115">
    <property type="entry name" value="PROLINE-RICH ANTIGEN HOMOLOG-RELATED"/>
    <property type="match status" value="1"/>
</dbReference>
<organism evidence="8 9">
    <name type="scientific">Halobacteriovorax marinus</name>
    <dbReference type="NCBI Taxonomy" id="97084"/>
    <lineage>
        <taxon>Bacteria</taxon>
        <taxon>Pseudomonadati</taxon>
        <taxon>Bdellovibrionota</taxon>
        <taxon>Bacteriovoracia</taxon>
        <taxon>Bacteriovoracales</taxon>
        <taxon>Halobacteriovoraceae</taxon>
        <taxon>Halobacteriovorax</taxon>
    </lineage>
</organism>
<comment type="subcellular location">
    <subcellularLocation>
        <location evidence="1">Cell membrane</location>
        <topology evidence="1">Multi-pass membrane protein</topology>
    </subcellularLocation>
</comment>
<feature type="domain" description="RDD" evidence="7">
    <location>
        <begin position="24"/>
        <end position="158"/>
    </location>
</feature>
<evidence type="ECO:0000313" key="8">
    <source>
        <dbReference type="EMBL" id="OUR96418.1"/>
    </source>
</evidence>
<proteinExistence type="predicted"/>
<dbReference type="EMBL" id="MAAO01000006">
    <property type="protein sequence ID" value="OUR96418.1"/>
    <property type="molecule type" value="Genomic_DNA"/>
</dbReference>
<keyword evidence="2" id="KW-1003">Cell membrane</keyword>
<evidence type="ECO:0000256" key="1">
    <source>
        <dbReference type="ARBA" id="ARBA00004651"/>
    </source>
</evidence>
<sequence length="206" mass="23542">MWNEKINVVHLTTKAPKVRNLIKDRAYAFTMDLFLIGIINKAIMFTYVNFVKTFFHQLPVGVRSNLANKMTEVSFINFLIVFTGYFLLSYYLSEGKTPGKIIFHLKVQSPHTHESHLTLKASILRTLGYFVTIPSAFTLLLIPFFRKDHKGIPDWLSNSFVMGTEEEKYIESLEDDIGSAKVTSLFPEDPISEQISSDKPDIKKAS</sequence>
<dbReference type="PANTHER" id="PTHR36115:SF4">
    <property type="entry name" value="MEMBRANE PROTEIN"/>
    <property type="match status" value="1"/>
</dbReference>
<gene>
    <name evidence="8" type="ORF">A9Q84_08685</name>
</gene>
<evidence type="ECO:0000256" key="4">
    <source>
        <dbReference type="ARBA" id="ARBA00022989"/>
    </source>
</evidence>
<accession>A0A1Y5F691</accession>
<dbReference type="Pfam" id="PF06271">
    <property type="entry name" value="RDD"/>
    <property type="match status" value="1"/>
</dbReference>
<dbReference type="InterPro" id="IPR051791">
    <property type="entry name" value="Pra-immunoreactive"/>
</dbReference>
<feature type="transmembrane region" description="Helical" evidence="6">
    <location>
        <begin position="26"/>
        <end position="51"/>
    </location>
</feature>
<comment type="caution">
    <text evidence="8">The sequence shown here is derived from an EMBL/GenBank/DDBJ whole genome shotgun (WGS) entry which is preliminary data.</text>
</comment>
<keyword evidence="5 6" id="KW-0472">Membrane</keyword>
<dbReference type="Proteomes" id="UP000196531">
    <property type="component" value="Unassembled WGS sequence"/>
</dbReference>
<protein>
    <recommendedName>
        <fullName evidence="7">RDD domain-containing protein</fullName>
    </recommendedName>
</protein>
<dbReference type="InterPro" id="IPR010432">
    <property type="entry name" value="RDD"/>
</dbReference>
<evidence type="ECO:0000259" key="7">
    <source>
        <dbReference type="Pfam" id="PF06271"/>
    </source>
</evidence>
<keyword evidence="3 6" id="KW-0812">Transmembrane</keyword>
<evidence type="ECO:0000256" key="2">
    <source>
        <dbReference type="ARBA" id="ARBA00022475"/>
    </source>
</evidence>
<dbReference type="AlphaFoldDB" id="A0A1Y5F691"/>
<evidence type="ECO:0000256" key="3">
    <source>
        <dbReference type="ARBA" id="ARBA00022692"/>
    </source>
</evidence>
<reference evidence="9" key="1">
    <citation type="journal article" date="2017" name="Proc. Natl. Acad. Sci. U.S.A.">
        <title>Simulation of Deepwater Horizon oil plume reveals substrate specialization within a complex community of hydrocarbon-degraders.</title>
        <authorList>
            <person name="Hu P."/>
            <person name="Dubinsky E.A."/>
            <person name="Probst A.J."/>
            <person name="Wang J."/>
            <person name="Sieber C.M.K."/>
            <person name="Tom L.M."/>
            <person name="Gardinali P."/>
            <person name="Banfield J.F."/>
            <person name="Atlas R.M."/>
            <person name="Andersen G.L."/>
        </authorList>
    </citation>
    <scope>NUCLEOTIDE SEQUENCE [LARGE SCALE GENOMIC DNA]</scope>
</reference>
<evidence type="ECO:0000313" key="9">
    <source>
        <dbReference type="Proteomes" id="UP000196531"/>
    </source>
</evidence>